<keyword evidence="10" id="KW-1185">Reference proteome</keyword>
<gene>
    <name evidence="8" type="ORF">I590_01140</name>
    <name evidence="7" type="ORF">UAK_00795</name>
</gene>
<feature type="domain" description="Helicase ATP-binding" evidence="5">
    <location>
        <begin position="75"/>
        <end position="227"/>
    </location>
</feature>
<dbReference type="Proteomes" id="UP000014158">
    <property type="component" value="Unassembled WGS sequence"/>
</dbReference>
<dbReference type="InterPro" id="IPR050474">
    <property type="entry name" value="Hel308_SKI2-like"/>
</dbReference>
<evidence type="ECO:0000259" key="5">
    <source>
        <dbReference type="PROSITE" id="PS51192"/>
    </source>
</evidence>
<dbReference type="PROSITE" id="PS51192">
    <property type="entry name" value="HELICASE_ATP_BIND_1"/>
    <property type="match status" value="1"/>
</dbReference>
<dbReference type="OrthoDB" id="9815222at2"/>
<dbReference type="PROSITE" id="PS51194">
    <property type="entry name" value="HELICASE_CTER"/>
    <property type="match status" value="1"/>
</dbReference>
<dbReference type="InterPro" id="IPR027417">
    <property type="entry name" value="P-loop_NTPase"/>
</dbReference>
<name>R2PH79_9ENTE</name>
<sequence length="681" mass="79805">MSNEDLVFLNNDIKFIRNELLSDIYQNKEVPQPFLSITDLDIYSKDSSFFSKIGKAIRKSFLDEDIILTKEQEECLNILSRENLFISAPTSFGKTFIALEYIARNSEVINDAVFVVPTIALMNELRKKCFHYFKDRYTLITSDSELEQYYSEKKKIIIVVPERINADLFHKYLDTKNINFLVYDEIYKLNADSKINNNNARLIKMNYTYKYLIEKSEKILLLGPFIRNVDFSRSDLKIQKFITNLNLVYNKVIFDESFTDYFGKSGDKRFVYFGSPSKIVKFLNENPTDLPEVSFDEPIIKWMSENIHPDWYYVDFLKKGIGIHHGKTPIFLRKYIESEYAKGSIHTILCTSTLVEGINTPTNSLVVYDTPRSVFELNNLIGRVGRLNIENPKVGKIYITNRETLDLYDPDEWIDLNILYENENILTKNSEDETLYLSKESDGEIKENILRLSNALDEYKITFPEVIDAGIEFKILERFIVVYDTITKYSKEFNVIHDIKFSILKVNNYLRGLKIENYSFATKHTETEKYLNFDAVYFLLTSTNGMKSVISRFTNRYPKYTATDINLFIDTLFQIDEFIKFEMMKMVSIYDLFDSKGLFNPMENRAFIQSINMIKNYSNSPDGYERILTDLGFPEEDIQIVRNKITDYQEIKGTENKLKKLQNEDIFSELSPFGKKVIKDI</sequence>
<organism evidence="7 9">
    <name type="scientific">Enterococcus raffinosus ATCC 49464</name>
    <dbReference type="NCBI Taxonomy" id="1158602"/>
    <lineage>
        <taxon>Bacteria</taxon>
        <taxon>Bacillati</taxon>
        <taxon>Bacillota</taxon>
        <taxon>Bacilli</taxon>
        <taxon>Lactobacillales</taxon>
        <taxon>Enterococcaceae</taxon>
        <taxon>Enterococcus</taxon>
    </lineage>
</organism>
<feature type="domain" description="Helicase C-terminal" evidence="6">
    <location>
        <begin position="278"/>
        <end position="431"/>
    </location>
</feature>
<reference evidence="8 10" key="2">
    <citation type="submission" date="2013-03" db="EMBL/GenBank/DDBJ databases">
        <title>The Genome Sequence of Enterococcus raffinosus ATCC_49464 (PacBio/Illumina hybrid assembly).</title>
        <authorList>
            <consortium name="The Broad Institute Genomics Platform"/>
            <consortium name="The Broad Institute Genome Sequencing Center for Infectious Disease"/>
            <person name="Earl A."/>
            <person name="Russ C."/>
            <person name="Gilmore M."/>
            <person name="Surin D."/>
            <person name="Walker B."/>
            <person name="Young S."/>
            <person name="Zeng Q."/>
            <person name="Gargeya S."/>
            <person name="Fitzgerald M."/>
            <person name="Haas B."/>
            <person name="Abouelleil A."/>
            <person name="Allen A.W."/>
            <person name="Alvarado L."/>
            <person name="Arachchi H.M."/>
            <person name="Berlin A.M."/>
            <person name="Chapman S.B."/>
            <person name="Gainer-Dewar J."/>
            <person name="Goldberg J."/>
            <person name="Griggs A."/>
            <person name="Gujja S."/>
            <person name="Hansen M."/>
            <person name="Howarth C."/>
            <person name="Imamovic A."/>
            <person name="Ireland A."/>
            <person name="Larimer J."/>
            <person name="McCowan C."/>
            <person name="Murphy C."/>
            <person name="Pearson M."/>
            <person name="Poon T.W."/>
            <person name="Priest M."/>
            <person name="Roberts A."/>
            <person name="Saif S."/>
            <person name="Shea T."/>
            <person name="Sisk P."/>
            <person name="Sykes S."/>
            <person name="Wortman J."/>
            <person name="Nusbaum C."/>
            <person name="Birren B."/>
        </authorList>
    </citation>
    <scope>NUCLEOTIDE SEQUENCE [LARGE SCALE GENOMIC DNA]</scope>
    <source>
        <strain evidence="8 10">ATCC 49464</strain>
    </source>
</reference>
<reference evidence="7 9" key="1">
    <citation type="submission" date="2013-02" db="EMBL/GenBank/DDBJ databases">
        <title>The Genome Sequence of Enterococcus raffinosus ATCC_49464.</title>
        <authorList>
            <consortium name="The Broad Institute Genome Sequencing Platform"/>
            <consortium name="The Broad Institute Genome Sequencing Center for Infectious Disease"/>
            <person name="Earl A.M."/>
            <person name="Gilmore M.S."/>
            <person name="Lebreton F."/>
            <person name="Walker B."/>
            <person name="Young S.K."/>
            <person name="Zeng Q."/>
            <person name="Gargeya S."/>
            <person name="Fitzgerald M."/>
            <person name="Haas B."/>
            <person name="Abouelleil A."/>
            <person name="Alvarado L."/>
            <person name="Arachchi H.M."/>
            <person name="Berlin A.M."/>
            <person name="Chapman S.B."/>
            <person name="Dewar J."/>
            <person name="Goldberg J."/>
            <person name="Griggs A."/>
            <person name="Gujja S."/>
            <person name="Hansen M."/>
            <person name="Howarth C."/>
            <person name="Imamovic A."/>
            <person name="Larimer J."/>
            <person name="McCowan C."/>
            <person name="Murphy C."/>
            <person name="Neiman D."/>
            <person name="Pearson M."/>
            <person name="Priest M."/>
            <person name="Roberts A."/>
            <person name="Saif S."/>
            <person name="Shea T."/>
            <person name="Sisk P."/>
            <person name="Sykes S."/>
            <person name="Wortman J."/>
            <person name="Nusbaum C."/>
            <person name="Birren B."/>
        </authorList>
    </citation>
    <scope>NUCLEOTIDE SEQUENCE [LARGE SCALE GENOMIC DNA]</scope>
    <source>
        <strain evidence="7 9">ATCC 49464</strain>
    </source>
</reference>
<evidence type="ECO:0000256" key="2">
    <source>
        <dbReference type="ARBA" id="ARBA00022801"/>
    </source>
</evidence>
<dbReference type="SMART" id="SM00487">
    <property type="entry name" value="DEXDc"/>
    <property type="match status" value="1"/>
</dbReference>
<evidence type="ECO:0000313" key="8">
    <source>
        <dbReference type="EMBL" id="EOT77604.1"/>
    </source>
</evidence>
<dbReference type="GO" id="GO:0016787">
    <property type="term" value="F:hydrolase activity"/>
    <property type="evidence" value="ECO:0007669"/>
    <property type="project" value="UniProtKB-KW"/>
</dbReference>
<keyword evidence="3" id="KW-0347">Helicase</keyword>
<evidence type="ECO:0000313" key="10">
    <source>
        <dbReference type="Proteomes" id="UP000014158"/>
    </source>
</evidence>
<dbReference type="SUPFAM" id="SSF52540">
    <property type="entry name" value="P-loop containing nucleoside triphosphate hydrolases"/>
    <property type="match status" value="1"/>
</dbReference>
<evidence type="ECO:0000256" key="1">
    <source>
        <dbReference type="ARBA" id="ARBA00022741"/>
    </source>
</evidence>
<dbReference type="Gene3D" id="3.40.50.300">
    <property type="entry name" value="P-loop containing nucleotide triphosphate hydrolases"/>
    <property type="match status" value="2"/>
</dbReference>
<dbReference type="PANTHER" id="PTHR47961:SF6">
    <property type="entry name" value="DNA-DIRECTED DNA POLYMERASE"/>
    <property type="match status" value="1"/>
</dbReference>
<dbReference type="HOGENOM" id="CLU_025775_0_0_9"/>
<dbReference type="PATRIC" id="fig|1158602.3.peg.819"/>
<keyword evidence="4" id="KW-0067">ATP-binding</keyword>
<accession>R2PH79</accession>
<keyword evidence="2" id="KW-0378">Hydrolase</keyword>
<evidence type="ECO:0000259" key="6">
    <source>
        <dbReference type="PROSITE" id="PS51194"/>
    </source>
</evidence>
<dbReference type="Pfam" id="PF00271">
    <property type="entry name" value="Helicase_C"/>
    <property type="match status" value="1"/>
</dbReference>
<dbReference type="RefSeq" id="WP_010744132.1">
    <property type="nucleotide sequence ID" value="NZ_ASWF01000002.1"/>
</dbReference>
<evidence type="ECO:0000313" key="7">
    <source>
        <dbReference type="EMBL" id="EOH82558.1"/>
    </source>
</evidence>
<dbReference type="SMART" id="SM00490">
    <property type="entry name" value="HELICc"/>
    <property type="match status" value="1"/>
</dbReference>
<dbReference type="InterPro" id="IPR014001">
    <property type="entry name" value="Helicase_ATP-bd"/>
</dbReference>
<protein>
    <recommendedName>
        <fullName evidence="11">DEAD/DEAH box helicase</fullName>
    </recommendedName>
</protein>
<keyword evidence="1" id="KW-0547">Nucleotide-binding</keyword>
<proteinExistence type="predicted"/>
<dbReference type="Pfam" id="PF00270">
    <property type="entry name" value="DEAD"/>
    <property type="match status" value="1"/>
</dbReference>
<evidence type="ECO:0000256" key="4">
    <source>
        <dbReference type="ARBA" id="ARBA00022840"/>
    </source>
</evidence>
<comment type="caution">
    <text evidence="7">The sequence shown here is derived from an EMBL/GenBank/DDBJ whole genome shotgun (WGS) entry which is preliminary data.</text>
</comment>
<dbReference type="InterPro" id="IPR001650">
    <property type="entry name" value="Helicase_C-like"/>
</dbReference>
<evidence type="ECO:0008006" key="11">
    <source>
        <dbReference type="Google" id="ProtNLM"/>
    </source>
</evidence>
<dbReference type="GO" id="GO:0003676">
    <property type="term" value="F:nucleic acid binding"/>
    <property type="evidence" value="ECO:0007669"/>
    <property type="project" value="InterPro"/>
</dbReference>
<evidence type="ECO:0000313" key="9">
    <source>
        <dbReference type="Proteomes" id="UP000013877"/>
    </source>
</evidence>
<dbReference type="eggNOG" id="COG1204">
    <property type="taxonomic scope" value="Bacteria"/>
</dbReference>
<dbReference type="Proteomes" id="UP000013877">
    <property type="component" value="Unassembled WGS sequence"/>
</dbReference>
<dbReference type="EMBL" id="AJAL01000001">
    <property type="protein sequence ID" value="EOH82558.1"/>
    <property type="molecule type" value="Genomic_DNA"/>
</dbReference>
<evidence type="ECO:0000256" key="3">
    <source>
        <dbReference type="ARBA" id="ARBA00022806"/>
    </source>
</evidence>
<dbReference type="EMBL" id="ASWF01000002">
    <property type="protein sequence ID" value="EOT77604.1"/>
    <property type="molecule type" value="Genomic_DNA"/>
</dbReference>
<dbReference type="GO" id="GO:0005524">
    <property type="term" value="F:ATP binding"/>
    <property type="evidence" value="ECO:0007669"/>
    <property type="project" value="UniProtKB-KW"/>
</dbReference>
<dbReference type="AlphaFoldDB" id="R2PH79"/>
<dbReference type="InterPro" id="IPR011545">
    <property type="entry name" value="DEAD/DEAH_box_helicase_dom"/>
</dbReference>
<dbReference type="PANTHER" id="PTHR47961">
    <property type="entry name" value="DNA POLYMERASE THETA, PUTATIVE (AFU_ORTHOLOGUE AFUA_1G05260)-RELATED"/>
    <property type="match status" value="1"/>
</dbReference>
<dbReference type="GO" id="GO:0004386">
    <property type="term" value="F:helicase activity"/>
    <property type="evidence" value="ECO:0007669"/>
    <property type="project" value="UniProtKB-KW"/>
</dbReference>